<keyword evidence="3" id="KW-1185">Reference proteome</keyword>
<comment type="caution">
    <text evidence="2">The sequence shown here is derived from an EMBL/GenBank/DDBJ whole genome shotgun (WGS) entry which is preliminary data.</text>
</comment>
<dbReference type="Pfam" id="PF13963">
    <property type="entry name" value="Transpos_assoc"/>
    <property type="match status" value="1"/>
</dbReference>
<dbReference type="InterPro" id="IPR042512">
    <property type="entry name" value="TLCD5"/>
</dbReference>
<feature type="non-terminal residue" evidence="2">
    <location>
        <position position="1"/>
    </location>
</feature>
<keyword evidence="2" id="KW-0812">Transmembrane</keyword>
<keyword evidence="2" id="KW-0472">Membrane</keyword>
<organism evidence="2 3">
    <name type="scientific">Olea europaea subsp. europaea</name>
    <dbReference type="NCBI Taxonomy" id="158383"/>
    <lineage>
        <taxon>Eukaryota</taxon>
        <taxon>Viridiplantae</taxon>
        <taxon>Streptophyta</taxon>
        <taxon>Embryophyta</taxon>
        <taxon>Tracheophyta</taxon>
        <taxon>Spermatophyta</taxon>
        <taxon>Magnoliopsida</taxon>
        <taxon>eudicotyledons</taxon>
        <taxon>Gunneridae</taxon>
        <taxon>Pentapetalae</taxon>
        <taxon>asterids</taxon>
        <taxon>lamiids</taxon>
        <taxon>Lamiales</taxon>
        <taxon>Oleaceae</taxon>
        <taxon>Oleeae</taxon>
        <taxon>Olea</taxon>
    </lineage>
</organism>
<dbReference type="InterPro" id="IPR029480">
    <property type="entry name" value="Transpos_assoc"/>
</dbReference>
<dbReference type="AlphaFoldDB" id="A0A8S0VPQ8"/>
<name>A0A8S0VPQ8_OLEEU</name>
<evidence type="ECO:0000259" key="1">
    <source>
        <dbReference type="Pfam" id="PF13963"/>
    </source>
</evidence>
<dbReference type="Proteomes" id="UP000594638">
    <property type="component" value="Unassembled WGS sequence"/>
</dbReference>
<dbReference type="PANTHER" id="PTHR31898">
    <property type="entry name" value="TRANSMEMBRANE PROTEIN 136"/>
    <property type="match status" value="1"/>
</dbReference>
<evidence type="ECO:0000313" key="2">
    <source>
        <dbReference type="EMBL" id="CAA3033187.1"/>
    </source>
</evidence>
<feature type="domain" description="Transposase-associated" evidence="1">
    <location>
        <begin position="49"/>
        <end position="113"/>
    </location>
</feature>
<gene>
    <name evidence="2" type="ORF">OLEA9_A052466</name>
</gene>
<dbReference type="OrthoDB" id="506011at2759"/>
<reference evidence="2 3" key="1">
    <citation type="submission" date="2019-12" db="EMBL/GenBank/DDBJ databases">
        <authorList>
            <person name="Alioto T."/>
            <person name="Alioto T."/>
            <person name="Gomez Garrido J."/>
        </authorList>
    </citation>
    <scope>NUCLEOTIDE SEQUENCE [LARGE SCALE GENOMIC DNA]</scope>
</reference>
<dbReference type="EMBL" id="CACTIH010009953">
    <property type="protein sequence ID" value="CAA3033187.1"/>
    <property type="molecule type" value="Genomic_DNA"/>
</dbReference>
<dbReference type="Gramene" id="OE9A052466T1">
    <property type="protein sequence ID" value="OE9A052466C1"/>
    <property type="gene ID" value="OE9A052466"/>
</dbReference>
<proteinExistence type="predicted"/>
<feature type="non-terminal residue" evidence="2">
    <location>
        <position position="128"/>
    </location>
</feature>
<dbReference type="PANTHER" id="PTHR31898:SF1">
    <property type="entry name" value="TLC DOMAIN-CONTAINING PROTEIN 5"/>
    <property type="match status" value="1"/>
</dbReference>
<evidence type="ECO:0000313" key="3">
    <source>
        <dbReference type="Proteomes" id="UP000594638"/>
    </source>
</evidence>
<accession>A0A8S0VPQ8</accession>
<sequence length="128" mass="14982">IQTLAVTVAYLIYDLVCYLFDKRVKLDNKIHHLVSIVGLVAGLAYQRVIFSEQYKDRARKFVELTRETLKSEMIGCPCIKCRNLKRHNYEIVYEHLIIKGMDPTYTNWVFYGEMPSKSNLVDVEMVES</sequence>
<protein>
    <submittedName>
        <fullName evidence="2">Transmembrane 136-like</fullName>
    </submittedName>
</protein>